<name>A0A3E5BS00_9BACE</name>
<dbReference type="GO" id="GO:0005886">
    <property type="term" value="C:plasma membrane"/>
    <property type="evidence" value="ECO:0007669"/>
    <property type="project" value="UniProtKB-SubCell"/>
</dbReference>
<feature type="transmembrane region" description="Helical" evidence="6">
    <location>
        <begin position="136"/>
        <end position="156"/>
    </location>
</feature>
<organism evidence="7 8">
    <name type="scientific">Bacteroides oleiciplenus</name>
    <dbReference type="NCBI Taxonomy" id="626931"/>
    <lineage>
        <taxon>Bacteria</taxon>
        <taxon>Pseudomonadati</taxon>
        <taxon>Bacteroidota</taxon>
        <taxon>Bacteroidia</taxon>
        <taxon>Bacteroidales</taxon>
        <taxon>Bacteroidaceae</taxon>
        <taxon>Bacteroides</taxon>
    </lineage>
</organism>
<comment type="subcellular location">
    <subcellularLocation>
        <location evidence="1">Cell membrane</location>
        <topology evidence="1">Multi-pass membrane protein</topology>
    </subcellularLocation>
</comment>
<evidence type="ECO:0000256" key="4">
    <source>
        <dbReference type="ARBA" id="ARBA00022989"/>
    </source>
</evidence>
<dbReference type="RefSeq" id="WP_117723116.1">
    <property type="nucleotide sequence ID" value="NZ_QSUL01000001.1"/>
</dbReference>
<dbReference type="EMBL" id="QSUL01000001">
    <property type="protein sequence ID" value="RGN40371.1"/>
    <property type="molecule type" value="Genomic_DNA"/>
</dbReference>
<dbReference type="Pfam" id="PF01943">
    <property type="entry name" value="Polysacc_synt"/>
    <property type="match status" value="1"/>
</dbReference>
<feature type="transmembrane region" description="Helical" evidence="6">
    <location>
        <begin position="352"/>
        <end position="375"/>
    </location>
</feature>
<feature type="transmembrane region" description="Helical" evidence="6">
    <location>
        <begin position="441"/>
        <end position="461"/>
    </location>
</feature>
<feature type="transmembrane region" description="Helical" evidence="6">
    <location>
        <begin position="315"/>
        <end position="332"/>
    </location>
</feature>
<feature type="transmembrane region" description="Helical" evidence="6">
    <location>
        <begin position="382"/>
        <end position="405"/>
    </location>
</feature>
<evidence type="ECO:0000256" key="6">
    <source>
        <dbReference type="SAM" id="Phobius"/>
    </source>
</evidence>
<evidence type="ECO:0000256" key="1">
    <source>
        <dbReference type="ARBA" id="ARBA00004651"/>
    </source>
</evidence>
<evidence type="ECO:0000256" key="5">
    <source>
        <dbReference type="ARBA" id="ARBA00023136"/>
    </source>
</evidence>
<feature type="transmembrane region" description="Helical" evidence="6">
    <location>
        <begin position="191"/>
        <end position="209"/>
    </location>
</feature>
<feature type="transmembrane region" description="Helical" evidence="6">
    <location>
        <begin position="229"/>
        <end position="249"/>
    </location>
</feature>
<dbReference type="PANTHER" id="PTHR30250">
    <property type="entry name" value="PST FAMILY PREDICTED COLANIC ACID TRANSPORTER"/>
    <property type="match status" value="1"/>
</dbReference>
<feature type="transmembrane region" description="Helical" evidence="6">
    <location>
        <begin position="481"/>
        <end position="503"/>
    </location>
</feature>
<dbReference type="Proteomes" id="UP000260983">
    <property type="component" value="Unassembled WGS sequence"/>
</dbReference>
<feature type="transmembrane region" description="Helical" evidence="6">
    <location>
        <begin position="96"/>
        <end position="116"/>
    </location>
</feature>
<feature type="transmembrane region" description="Helical" evidence="6">
    <location>
        <begin position="276"/>
        <end position="294"/>
    </location>
</feature>
<feature type="transmembrane region" description="Helical" evidence="6">
    <location>
        <begin position="411"/>
        <end position="429"/>
    </location>
</feature>
<evidence type="ECO:0000313" key="8">
    <source>
        <dbReference type="Proteomes" id="UP000260983"/>
    </source>
</evidence>
<proteinExistence type="predicted"/>
<evidence type="ECO:0000256" key="3">
    <source>
        <dbReference type="ARBA" id="ARBA00022692"/>
    </source>
</evidence>
<dbReference type="InterPro" id="IPR050833">
    <property type="entry name" value="Poly_Biosynth_Transport"/>
</dbReference>
<reference evidence="7 8" key="1">
    <citation type="submission" date="2018-08" db="EMBL/GenBank/DDBJ databases">
        <title>A genome reference for cultivated species of the human gut microbiota.</title>
        <authorList>
            <person name="Zou Y."/>
            <person name="Xue W."/>
            <person name="Luo G."/>
        </authorList>
    </citation>
    <scope>NUCLEOTIDE SEQUENCE [LARGE SCALE GENOMIC DNA]</scope>
    <source>
        <strain evidence="7 8">OM05-15BH</strain>
    </source>
</reference>
<keyword evidence="3 6" id="KW-0812">Transmembrane</keyword>
<dbReference type="PANTHER" id="PTHR30250:SF26">
    <property type="entry name" value="PSMA PROTEIN"/>
    <property type="match status" value="1"/>
</dbReference>
<keyword evidence="4 6" id="KW-1133">Transmembrane helix</keyword>
<feature type="transmembrane region" description="Helical" evidence="6">
    <location>
        <begin position="26"/>
        <end position="44"/>
    </location>
</feature>
<dbReference type="AlphaFoldDB" id="A0A3E5BS00"/>
<protein>
    <submittedName>
        <fullName evidence="7">Uncharacterized protein</fullName>
    </submittedName>
</protein>
<comment type="caution">
    <text evidence="7">The sequence shown here is derived from an EMBL/GenBank/DDBJ whole genome shotgun (WGS) entry which is preliminary data.</text>
</comment>
<sequence>MLSKNNKITKNNYYLSSFFWSTLSKVLNAILGFVSIPLLLGFYGKADYGILSIATACNGYMHLLDLGMNTGAIRYFSLWKAEKKFDLIQKVAHTNITFYMIIAGVNAIGLLALAFWGESLFSITHAQFLQLRSCLFILALFSIICWVSTAFNQLLVSDKQMTFTMQMQCLQTLLKTALVFVVLWADLSLTTYFFFLTLLIALLIIPYACKCLKDKLIDSLRLGNYWKEFRIVLTFSLSLFALSIFQVTATQSRPILLSIFTDKGADVVAEYRIIEVFPLFIIMIGGTFSSIFLPKTAEMVARNIHSEISNFAYRWTRLTSILANCLCFPFIFSAKEILTSYVGSSYSNLSVWLVLWSITVLIQIHTTPGNSLVLAYGKTKPLVITSAISCIISIIINILCCRYYGVGSAVIGYLVYVVIVIVVYYGSYYKKLMNLSRLKMLSAFCLPTGLAFIALFFVRFIPFEHFPTGDFSERIDMFVLFLVKSFSWGIVYVILLSVFNFLLTKRRRTIW</sequence>
<evidence type="ECO:0000256" key="2">
    <source>
        <dbReference type="ARBA" id="ARBA00022475"/>
    </source>
</evidence>
<dbReference type="InterPro" id="IPR002797">
    <property type="entry name" value="Polysacc_synth"/>
</dbReference>
<gene>
    <name evidence="7" type="ORF">DXB65_01720</name>
</gene>
<evidence type="ECO:0000313" key="7">
    <source>
        <dbReference type="EMBL" id="RGN40371.1"/>
    </source>
</evidence>
<accession>A0A3E5BS00</accession>
<keyword evidence="2" id="KW-1003">Cell membrane</keyword>
<keyword evidence="5 6" id="KW-0472">Membrane</keyword>